<feature type="region of interest" description="Disordered" evidence="1">
    <location>
        <begin position="100"/>
        <end position="127"/>
    </location>
</feature>
<dbReference type="AlphaFoldDB" id="A0AAI9E942"/>
<organism evidence="2 3">
    <name type="scientific">Lecanosticta acicola</name>
    <dbReference type="NCBI Taxonomy" id="111012"/>
    <lineage>
        <taxon>Eukaryota</taxon>
        <taxon>Fungi</taxon>
        <taxon>Dikarya</taxon>
        <taxon>Ascomycota</taxon>
        <taxon>Pezizomycotina</taxon>
        <taxon>Dothideomycetes</taxon>
        <taxon>Dothideomycetidae</taxon>
        <taxon>Mycosphaerellales</taxon>
        <taxon>Mycosphaerellaceae</taxon>
        <taxon>Lecanosticta</taxon>
    </lineage>
</organism>
<name>A0AAI9E942_9PEZI</name>
<evidence type="ECO:0000313" key="2">
    <source>
        <dbReference type="EMBL" id="CAK3914128.1"/>
    </source>
</evidence>
<keyword evidence="3" id="KW-1185">Reference proteome</keyword>
<feature type="region of interest" description="Disordered" evidence="1">
    <location>
        <begin position="360"/>
        <end position="408"/>
    </location>
</feature>
<dbReference type="Proteomes" id="UP001296104">
    <property type="component" value="Unassembled WGS sequence"/>
</dbReference>
<evidence type="ECO:0000313" key="3">
    <source>
        <dbReference type="Proteomes" id="UP001296104"/>
    </source>
</evidence>
<proteinExistence type="predicted"/>
<sequence>MRSRGGDLHGAADDAATSLFVSDTAHDMEMQHSSRGRARLAAARKRLRAENQSRYYRVPENLFFYLPLNHPRRHIPAYHDCRSGQRAFARDYHRRGLCWPGELSPSSPSQTEDSTEQAHQTSSDDIDMPLSDLEYAMTHSHPDQLSEMIQESIRLHRLQHVSMATTESGTPPLPIRIAHQDDTLQSLPLDYLDAIHQAVARRLQSSDGQDMETRKAVLDPRKLLWKISISKMIEKASGLSSVDYKEKLEEAGLWKFTQNPETLPARLDPRDEDLAMRWRDKLRNLIGTLEKDVLLWKLEITASNVDRKVLLFNRSVRARLDQWSEAQDFVDANSTSDITLVISLRVKNDDTEYEDWNDYEYQGDLDDGDRNAKKAKSTPAKTAQKHSRSESPADSEPPMKKSAIKTTD</sequence>
<comment type="caution">
    <text evidence="2">The sequence shown here is derived from an EMBL/GenBank/DDBJ whole genome shotgun (WGS) entry which is preliminary data.</text>
</comment>
<reference evidence="2" key="1">
    <citation type="submission" date="2023-11" db="EMBL/GenBank/DDBJ databases">
        <authorList>
            <person name="Alioto T."/>
            <person name="Alioto T."/>
            <person name="Gomez Garrido J."/>
        </authorList>
    </citation>
    <scope>NUCLEOTIDE SEQUENCE</scope>
</reference>
<gene>
    <name evidence="2" type="ORF">LECACI_7A002663</name>
</gene>
<feature type="compositionally biased region" description="Polar residues" evidence="1">
    <location>
        <begin position="104"/>
        <end position="123"/>
    </location>
</feature>
<protein>
    <submittedName>
        <fullName evidence="2">Uncharacterized protein</fullName>
    </submittedName>
</protein>
<dbReference type="EMBL" id="CAVMBE010000012">
    <property type="protein sequence ID" value="CAK3914128.1"/>
    <property type="molecule type" value="Genomic_DNA"/>
</dbReference>
<evidence type="ECO:0000256" key="1">
    <source>
        <dbReference type="SAM" id="MobiDB-lite"/>
    </source>
</evidence>
<accession>A0AAI9E942</accession>